<proteinExistence type="predicted"/>
<accession>A0A0F9H7X3</accession>
<reference evidence="1" key="1">
    <citation type="journal article" date="2015" name="Nature">
        <title>Complex archaea that bridge the gap between prokaryotes and eukaryotes.</title>
        <authorList>
            <person name="Spang A."/>
            <person name="Saw J.H."/>
            <person name="Jorgensen S.L."/>
            <person name="Zaremba-Niedzwiedzka K."/>
            <person name="Martijn J."/>
            <person name="Lind A.E."/>
            <person name="van Eijk R."/>
            <person name="Schleper C."/>
            <person name="Guy L."/>
            <person name="Ettema T.J."/>
        </authorList>
    </citation>
    <scope>NUCLEOTIDE SEQUENCE</scope>
</reference>
<dbReference type="EMBL" id="LAZR01017755">
    <property type="protein sequence ID" value="KKL99096.1"/>
    <property type="molecule type" value="Genomic_DNA"/>
</dbReference>
<protein>
    <submittedName>
        <fullName evidence="1">Uncharacterized protein</fullName>
    </submittedName>
</protein>
<dbReference type="AlphaFoldDB" id="A0A0F9H7X3"/>
<comment type="caution">
    <text evidence="1">The sequence shown here is derived from an EMBL/GenBank/DDBJ whole genome shotgun (WGS) entry which is preliminary data.</text>
</comment>
<organism evidence="1">
    <name type="scientific">marine sediment metagenome</name>
    <dbReference type="NCBI Taxonomy" id="412755"/>
    <lineage>
        <taxon>unclassified sequences</taxon>
        <taxon>metagenomes</taxon>
        <taxon>ecological metagenomes</taxon>
    </lineage>
</organism>
<evidence type="ECO:0000313" key="1">
    <source>
        <dbReference type="EMBL" id="KKL99096.1"/>
    </source>
</evidence>
<gene>
    <name evidence="1" type="ORF">LCGC14_1817830</name>
</gene>
<name>A0A0F9H7X3_9ZZZZ</name>
<sequence>MIKIPRDYGYGKTRSKKVGKYNIRIEFHAFKKARFTIFKGNKDVYYSTSDILSSNKEKMLNVYRSLKNVKSTESFIKKRNAIK</sequence>